<dbReference type="EMBL" id="BAABGY010000002">
    <property type="protein sequence ID" value="GAA4321927.1"/>
    <property type="molecule type" value="Genomic_DNA"/>
</dbReference>
<feature type="transmembrane region" description="Helical" evidence="5">
    <location>
        <begin position="57"/>
        <end position="81"/>
    </location>
</feature>
<evidence type="ECO:0000256" key="3">
    <source>
        <dbReference type="ARBA" id="ARBA00022989"/>
    </source>
</evidence>
<proteinExistence type="predicted"/>
<dbReference type="InterPro" id="IPR050598">
    <property type="entry name" value="AminoAcid_Transporter"/>
</dbReference>
<comment type="subcellular location">
    <subcellularLocation>
        <location evidence="1">Membrane</location>
        <topology evidence="1">Multi-pass membrane protein</topology>
    </subcellularLocation>
</comment>
<feature type="transmembrane region" description="Helical" evidence="5">
    <location>
        <begin position="102"/>
        <end position="127"/>
    </location>
</feature>
<evidence type="ECO:0000313" key="6">
    <source>
        <dbReference type="EMBL" id="GAA4321927.1"/>
    </source>
</evidence>
<dbReference type="InterPro" id="IPR002293">
    <property type="entry name" value="AA/rel_permease1"/>
</dbReference>
<evidence type="ECO:0000313" key="7">
    <source>
        <dbReference type="Proteomes" id="UP001501725"/>
    </source>
</evidence>
<feature type="transmembrane region" description="Helical" evidence="5">
    <location>
        <begin position="27"/>
        <end position="45"/>
    </location>
</feature>
<accession>A0ABP8GDG3</accession>
<reference evidence="7" key="1">
    <citation type="journal article" date="2019" name="Int. J. Syst. Evol. Microbiol.">
        <title>The Global Catalogue of Microorganisms (GCM) 10K type strain sequencing project: providing services to taxonomists for standard genome sequencing and annotation.</title>
        <authorList>
            <consortium name="The Broad Institute Genomics Platform"/>
            <consortium name="The Broad Institute Genome Sequencing Center for Infectious Disease"/>
            <person name="Wu L."/>
            <person name="Ma J."/>
        </authorList>
    </citation>
    <scope>NUCLEOTIDE SEQUENCE [LARGE SCALE GENOMIC DNA]</scope>
    <source>
        <strain evidence="7">JCM 17919</strain>
    </source>
</reference>
<evidence type="ECO:0000256" key="2">
    <source>
        <dbReference type="ARBA" id="ARBA00022692"/>
    </source>
</evidence>
<organism evidence="6 7">
    <name type="scientific">Flaviaesturariibacter amylovorans</name>
    <dbReference type="NCBI Taxonomy" id="1084520"/>
    <lineage>
        <taxon>Bacteria</taxon>
        <taxon>Pseudomonadati</taxon>
        <taxon>Bacteroidota</taxon>
        <taxon>Chitinophagia</taxon>
        <taxon>Chitinophagales</taxon>
        <taxon>Chitinophagaceae</taxon>
        <taxon>Flaviaestuariibacter</taxon>
    </lineage>
</organism>
<evidence type="ECO:0000256" key="4">
    <source>
        <dbReference type="ARBA" id="ARBA00023136"/>
    </source>
</evidence>
<feature type="transmembrane region" description="Helical" evidence="5">
    <location>
        <begin position="350"/>
        <end position="369"/>
    </location>
</feature>
<dbReference type="PANTHER" id="PTHR11785:SF512">
    <property type="entry name" value="SOBREMESA, ISOFORM B"/>
    <property type="match status" value="1"/>
</dbReference>
<feature type="transmembrane region" description="Helical" evidence="5">
    <location>
        <begin position="213"/>
        <end position="234"/>
    </location>
</feature>
<keyword evidence="3 5" id="KW-1133">Transmembrane helix</keyword>
<gene>
    <name evidence="6" type="ORF">GCM10023184_08010</name>
</gene>
<feature type="transmembrane region" description="Helical" evidence="5">
    <location>
        <begin position="441"/>
        <end position="459"/>
    </location>
</feature>
<sequence>MEKAGPPSPDATLRVPEPPAPRPTLKLFDFTMIVISLVIGMGIFRTPRNVAADAPSLWVFFAVWVAGGLVALCGALTYAEIGSRLPVTGGYYKIFSYAYHPSIAFAINCVILVSNAASVGGVALIGGEYISAVLRPGTAPGDLSLRLLQLGIAIGAIILFYGVNLLGLKMSAKAQSVLMMTKIVLILLLIAPLFFTAPAVAGPVSAAVADPTFSQYLLAFGSGLVAVSFTYGGYQQTINFGGEVREPGRNLPRGIFLGIFVIIALYLTINYAYVHVIGFDNLKTADNIAALMAGQVFGARAGQVLSVFLFLGVLGYVNVLLLSNPRVMYAMSTDGILPPAFRWRHPRTGVLVLPLTIFAALCAGIIFWAEEFDRILSFSIFLDSFGMVLSAGSIFTLRKRTRHLDGTGIFKMRLYPIQPIVFIAAYLLVAVSLFVQKRNESLLGLGVLSAFIIVYFVFFRKARPAEEDLKR</sequence>
<dbReference type="Gene3D" id="1.20.1740.10">
    <property type="entry name" value="Amino acid/polyamine transporter I"/>
    <property type="match status" value="1"/>
</dbReference>
<keyword evidence="2 5" id="KW-0812">Transmembrane</keyword>
<feature type="transmembrane region" description="Helical" evidence="5">
    <location>
        <begin position="255"/>
        <end position="274"/>
    </location>
</feature>
<dbReference type="PIRSF" id="PIRSF006060">
    <property type="entry name" value="AA_transporter"/>
    <property type="match status" value="1"/>
</dbReference>
<dbReference type="PANTHER" id="PTHR11785">
    <property type="entry name" value="AMINO ACID TRANSPORTER"/>
    <property type="match status" value="1"/>
</dbReference>
<protein>
    <submittedName>
        <fullName evidence="6">Amino acid permease</fullName>
    </submittedName>
</protein>
<feature type="transmembrane region" description="Helical" evidence="5">
    <location>
        <begin position="417"/>
        <end position="435"/>
    </location>
</feature>
<feature type="transmembrane region" description="Helical" evidence="5">
    <location>
        <begin position="180"/>
        <end position="201"/>
    </location>
</feature>
<evidence type="ECO:0000256" key="1">
    <source>
        <dbReference type="ARBA" id="ARBA00004141"/>
    </source>
</evidence>
<feature type="transmembrane region" description="Helical" evidence="5">
    <location>
        <begin position="301"/>
        <end position="322"/>
    </location>
</feature>
<dbReference type="Proteomes" id="UP001501725">
    <property type="component" value="Unassembled WGS sequence"/>
</dbReference>
<comment type="caution">
    <text evidence="6">The sequence shown here is derived from an EMBL/GenBank/DDBJ whole genome shotgun (WGS) entry which is preliminary data.</text>
</comment>
<feature type="transmembrane region" description="Helical" evidence="5">
    <location>
        <begin position="147"/>
        <end position="168"/>
    </location>
</feature>
<evidence type="ECO:0000256" key="5">
    <source>
        <dbReference type="SAM" id="Phobius"/>
    </source>
</evidence>
<keyword evidence="4 5" id="KW-0472">Membrane</keyword>
<keyword evidence="7" id="KW-1185">Reference proteome</keyword>
<feature type="transmembrane region" description="Helical" evidence="5">
    <location>
        <begin position="375"/>
        <end position="397"/>
    </location>
</feature>
<name>A0ABP8GDG3_9BACT</name>
<dbReference type="RefSeq" id="WP_345253593.1">
    <property type="nucleotide sequence ID" value="NZ_BAABGY010000002.1"/>
</dbReference>
<dbReference type="Pfam" id="PF13520">
    <property type="entry name" value="AA_permease_2"/>
    <property type="match status" value="1"/>
</dbReference>